<feature type="transmembrane region" description="Helical" evidence="12">
    <location>
        <begin position="130"/>
        <end position="152"/>
    </location>
</feature>
<feature type="transmembrane region" description="Helical" evidence="12">
    <location>
        <begin position="190"/>
        <end position="214"/>
    </location>
</feature>
<organism evidence="13 14">
    <name type="scientific">Cryptotermes secundus</name>
    <dbReference type="NCBI Taxonomy" id="105785"/>
    <lineage>
        <taxon>Eukaryota</taxon>
        <taxon>Metazoa</taxon>
        <taxon>Ecdysozoa</taxon>
        <taxon>Arthropoda</taxon>
        <taxon>Hexapoda</taxon>
        <taxon>Insecta</taxon>
        <taxon>Pterygota</taxon>
        <taxon>Neoptera</taxon>
        <taxon>Polyneoptera</taxon>
        <taxon>Dictyoptera</taxon>
        <taxon>Blattodea</taxon>
        <taxon>Blattoidea</taxon>
        <taxon>Termitoidae</taxon>
        <taxon>Kalotermitidae</taxon>
        <taxon>Cryptotermitinae</taxon>
        <taxon>Cryptotermes</taxon>
    </lineage>
</organism>
<keyword evidence="9 12" id="KW-0406">Ion transport</keyword>
<accession>A0A2J7QS33</accession>
<dbReference type="GO" id="GO:0005886">
    <property type="term" value="C:plasma membrane"/>
    <property type="evidence" value="ECO:0007669"/>
    <property type="project" value="UniProtKB-SubCell"/>
</dbReference>
<evidence type="ECO:0000256" key="11">
    <source>
        <dbReference type="ARBA" id="ARBA00023303"/>
    </source>
</evidence>
<dbReference type="STRING" id="105785.A0A2J7QS33"/>
<evidence type="ECO:0000313" key="13">
    <source>
        <dbReference type="EMBL" id="PNF31404.1"/>
    </source>
</evidence>
<proteinExistence type="inferred from homology"/>
<evidence type="ECO:0000256" key="4">
    <source>
        <dbReference type="ARBA" id="ARBA00022475"/>
    </source>
</evidence>
<dbReference type="PROSITE" id="PS51013">
    <property type="entry name" value="PANNEXIN"/>
    <property type="match status" value="1"/>
</dbReference>
<evidence type="ECO:0000256" key="2">
    <source>
        <dbReference type="ARBA" id="ARBA00004651"/>
    </source>
</evidence>
<dbReference type="AlphaFoldDB" id="A0A2J7QS33"/>
<comment type="caution">
    <text evidence="12">Lacks conserved residue(s) required for the propagation of feature annotation.</text>
</comment>
<dbReference type="PANTHER" id="PTHR11893">
    <property type="entry name" value="INNEXIN"/>
    <property type="match status" value="1"/>
</dbReference>
<dbReference type="EMBL" id="NEVH01011878">
    <property type="protein sequence ID" value="PNF31404.1"/>
    <property type="molecule type" value="Genomic_DNA"/>
</dbReference>
<evidence type="ECO:0000256" key="12">
    <source>
        <dbReference type="RuleBase" id="RU010713"/>
    </source>
</evidence>
<dbReference type="PANTHER" id="PTHR11893:SF38">
    <property type="entry name" value="INNEXIN INX7"/>
    <property type="match status" value="1"/>
</dbReference>
<dbReference type="GO" id="GO:0034220">
    <property type="term" value="P:monoatomic ion transmembrane transport"/>
    <property type="evidence" value="ECO:0007669"/>
    <property type="project" value="UniProtKB-KW"/>
</dbReference>
<evidence type="ECO:0000256" key="6">
    <source>
        <dbReference type="ARBA" id="ARBA00022868"/>
    </source>
</evidence>
<comment type="similarity">
    <text evidence="12">Belongs to the pannexin family.</text>
</comment>
<comment type="function">
    <text evidence="12">Structural component of the gap junctions.</text>
</comment>
<dbReference type="Pfam" id="PF00876">
    <property type="entry name" value="Innexin"/>
    <property type="match status" value="1"/>
</dbReference>
<dbReference type="GO" id="GO:0005243">
    <property type="term" value="F:gap junction channel activity"/>
    <property type="evidence" value="ECO:0007669"/>
    <property type="project" value="TreeGrafter"/>
</dbReference>
<dbReference type="GO" id="GO:0007602">
    <property type="term" value="P:phototransduction"/>
    <property type="evidence" value="ECO:0007669"/>
    <property type="project" value="TreeGrafter"/>
</dbReference>
<comment type="subcellular location">
    <subcellularLocation>
        <location evidence="1">Cell junction</location>
        <location evidence="1">Gap junction</location>
    </subcellularLocation>
    <subcellularLocation>
        <location evidence="2 12">Cell membrane</location>
        <topology evidence="2 12">Multi-pass membrane protein</topology>
    </subcellularLocation>
</comment>
<sequence length="393" mass="44404">MDVSRIHLYVICGGVVLSGSMLGVLKELKSWVKVSRRSSDHVSVDTLVSALHHRITFAMLLICCALLTSRQYFGDPILCIQDSSDDDAAIPNNVLNTYCFVTSSYTVVGPTGETWQGQGDAQRRHAYYQWMPFVLFLQSLLFASPHAAWCNWEGGLVRGSLMGLKDEVHGPNRDKLRTLARYFAARLHTFHIWAAGFYVCQLLNLLNVVINMFFTDKLLGGNFYEYGLQLRQYDLQTLERSPTDVVFPKLTKCLFRKYGPSGTIQIHDALCVMALNVVNEKIFMVLWYWFALLALVSGLALLWRLLILGLLVCASAHSHSFMSVLAQRALGTPVTLDPVYLSPVTQRLDCGDWLFLQLLGANMGTRVYREFMEQLVQAMEQAKQSDLQPLWNS</sequence>
<keyword evidence="8 12" id="KW-1133">Transmembrane helix</keyword>
<dbReference type="InParanoid" id="A0A2J7QS33"/>
<evidence type="ECO:0000256" key="1">
    <source>
        <dbReference type="ARBA" id="ARBA00004610"/>
    </source>
</evidence>
<dbReference type="OrthoDB" id="5867527at2759"/>
<evidence type="ECO:0000256" key="3">
    <source>
        <dbReference type="ARBA" id="ARBA00022448"/>
    </source>
</evidence>
<dbReference type="Proteomes" id="UP000235965">
    <property type="component" value="Unassembled WGS sequence"/>
</dbReference>
<keyword evidence="3 12" id="KW-0813">Transport</keyword>
<dbReference type="InterPro" id="IPR000990">
    <property type="entry name" value="Innexin"/>
</dbReference>
<reference evidence="13 14" key="1">
    <citation type="submission" date="2017-12" db="EMBL/GenBank/DDBJ databases">
        <title>Hemimetabolous genomes reveal molecular basis of termite eusociality.</title>
        <authorList>
            <person name="Harrison M.C."/>
            <person name="Jongepier E."/>
            <person name="Robertson H.M."/>
            <person name="Arning N."/>
            <person name="Bitard-Feildel T."/>
            <person name="Chao H."/>
            <person name="Childers C.P."/>
            <person name="Dinh H."/>
            <person name="Doddapaneni H."/>
            <person name="Dugan S."/>
            <person name="Gowin J."/>
            <person name="Greiner C."/>
            <person name="Han Y."/>
            <person name="Hu H."/>
            <person name="Hughes D.S.T."/>
            <person name="Huylmans A.-K."/>
            <person name="Kemena C."/>
            <person name="Kremer L.P.M."/>
            <person name="Lee S.L."/>
            <person name="Lopez-Ezquerra A."/>
            <person name="Mallet L."/>
            <person name="Monroy-Kuhn J.M."/>
            <person name="Moser A."/>
            <person name="Murali S.C."/>
            <person name="Muzny D.M."/>
            <person name="Otani S."/>
            <person name="Piulachs M.-D."/>
            <person name="Poelchau M."/>
            <person name="Qu J."/>
            <person name="Schaub F."/>
            <person name="Wada-Katsumata A."/>
            <person name="Worley K.C."/>
            <person name="Xie Q."/>
            <person name="Ylla G."/>
            <person name="Poulsen M."/>
            <person name="Gibbs R.A."/>
            <person name="Schal C."/>
            <person name="Richards S."/>
            <person name="Belles X."/>
            <person name="Korb J."/>
            <person name="Bornberg-Bauer E."/>
        </authorList>
    </citation>
    <scope>NUCLEOTIDE SEQUENCE [LARGE SCALE GENOMIC DNA]</scope>
    <source>
        <tissue evidence="13">Whole body</tissue>
    </source>
</reference>
<keyword evidence="6" id="KW-0303">Gap junction</keyword>
<keyword evidence="11 12" id="KW-0407">Ion channel</keyword>
<feature type="transmembrane region" description="Helical" evidence="12">
    <location>
        <begin position="286"/>
        <end position="313"/>
    </location>
</feature>
<evidence type="ECO:0000256" key="5">
    <source>
        <dbReference type="ARBA" id="ARBA00022692"/>
    </source>
</evidence>
<keyword evidence="5 12" id="KW-0812">Transmembrane</keyword>
<comment type="caution">
    <text evidence="13">The sequence shown here is derived from an EMBL/GenBank/DDBJ whole genome shotgun (WGS) entry which is preliminary data.</text>
</comment>
<gene>
    <name evidence="13" type="primary">Inx3_1</name>
    <name evidence="12" type="synonym">inx</name>
    <name evidence="13" type="ORF">B7P43_G04079</name>
</gene>
<evidence type="ECO:0000313" key="14">
    <source>
        <dbReference type="Proteomes" id="UP000235965"/>
    </source>
</evidence>
<evidence type="ECO:0000256" key="7">
    <source>
        <dbReference type="ARBA" id="ARBA00022949"/>
    </source>
</evidence>
<dbReference type="GO" id="GO:0005921">
    <property type="term" value="C:gap junction"/>
    <property type="evidence" value="ECO:0007669"/>
    <property type="project" value="UniProtKB-SubCell"/>
</dbReference>
<evidence type="ECO:0000256" key="10">
    <source>
        <dbReference type="ARBA" id="ARBA00023136"/>
    </source>
</evidence>
<keyword evidence="4" id="KW-1003">Cell membrane</keyword>
<evidence type="ECO:0000256" key="9">
    <source>
        <dbReference type="ARBA" id="ARBA00023065"/>
    </source>
</evidence>
<name>A0A2J7QS33_9NEOP</name>
<keyword evidence="7" id="KW-0965">Cell junction</keyword>
<keyword evidence="14" id="KW-1185">Reference proteome</keyword>
<evidence type="ECO:0000256" key="8">
    <source>
        <dbReference type="ARBA" id="ARBA00022989"/>
    </source>
</evidence>
<feature type="transmembrane region" description="Helical" evidence="12">
    <location>
        <begin position="46"/>
        <end position="68"/>
    </location>
</feature>
<feature type="transmembrane region" description="Helical" evidence="12">
    <location>
        <begin position="6"/>
        <end position="25"/>
    </location>
</feature>
<protein>
    <recommendedName>
        <fullName evidence="12">Innexin</fullName>
    </recommendedName>
</protein>
<dbReference type="PRINTS" id="PR01262">
    <property type="entry name" value="INNEXIN"/>
</dbReference>
<keyword evidence="10 12" id="KW-0472">Membrane</keyword>